<dbReference type="eggNOG" id="ENOG502RZMU">
    <property type="taxonomic scope" value="Eukaryota"/>
</dbReference>
<dbReference type="KEGG" id="adl:AURDEDRAFT_47783"/>
<feature type="region of interest" description="Disordered" evidence="2">
    <location>
        <begin position="59"/>
        <end position="79"/>
    </location>
</feature>
<feature type="non-terminal residue" evidence="3">
    <location>
        <position position="185"/>
    </location>
</feature>
<dbReference type="PANTHER" id="PTHR34598">
    <property type="entry name" value="BLL6449 PROTEIN"/>
    <property type="match status" value="1"/>
</dbReference>
<protein>
    <recommendedName>
        <fullName evidence="5">Methyltransferase</fullName>
    </recommendedName>
</protein>
<dbReference type="PANTHER" id="PTHR34598:SF3">
    <property type="entry name" value="OXIDOREDUCTASE AN1597"/>
    <property type="match status" value="1"/>
</dbReference>
<organism evidence="3 4">
    <name type="scientific">Auricularia subglabra (strain TFB-10046 / SS5)</name>
    <name type="common">White-rot fungus</name>
    <name type="synonym">Auricularia delicata (strain TFB10046)</name>
    <dbReference type="NCBI Taxonomy" id="717982"/>
    <lineage>
        <taxon>Eukaryota</taxon>
        <taxon>Fungi</taxon>
        <taxon>Dikarya</taxon>
        <taxon>Basidiomycota</taxon>
        <taxon>Agaricomycotina</taxon>
        <taxon>Agaricomycetes</taxon>
        <taxon>Auriculariales</taxon>
        <taxon>Auriculariaceae</taxon>
        <taxon>Auricularia</taxon>
    </lineage>
</organism>
<reference evidence="4" key="1">
    <citation type="journal article" date="2012" name="Science">
        <title>The Paleozoic origin of enzymatic lignin decomposition reconstructed from 31 fungal genomes.</title>
        <authorList>
            <person name="Floudas D."/>
            <person name="Binder M."/>
            <person name="Riley R."/>
            <person name="Barry K."/>
            <person name="Blanchette R.A."/>
            <person name="Henrissat B."/>
            <person name="Martinez A.T."/>
            <person name="Otillar R."/>
            <person name="Spatafora J.W."/>
            <person name="Yadav J.S."/>
            <person name="Aerts A."/>
            <person name="Benoit I."/>
            <person name="Boyd A."/>
            <person name="Carlson A."/>
            <person name="Copeland A."/>
            <person name="Coutinho P.M."/>
            <person name="de Vries R.P."/>
            <person name="Ferreira P."/>
            <person name="Findley K."/>
            <person name="Foster B."/>
            <person name="Gaskell J."/>
            <person name="Glotzer D."/>
            <person name="Gorecki P."/>
            <person name="Heitman J."/>
            <person name="Hesse C."/>
            <person name="Hori C."/>
            <person name="Igarashi K."/>
            <person name="Jurgens J.A."/>
            <person name="Kallen N."/>
            <person name="Kersten P."/>
            <person name="Kohler A."/>
            <person name="Kuees U."/>
            <person name="Kumar T.K.A."/>
            <person name="Kuo A."/>
            <person name="LaButti K."/>
            <person name="Larrondo L.F."/>
            <person name="Lindquist E."/>
            <person name="Ling A."/>
            <person name="Lombard V."/>
            <person name="Lucas S."/>
            <person name="Lundell T."/>
            <person name="Martin R."/>
            <person name="McLaughlin D.J."/>
            <person name="Morgenstern I."/>
            <person name="Morin E."/>
            <person name="Murat C."/>
            <person name="Nagy L.G."/>
            <person name="Nolan M."/>
            <person name="Ohm R.A."/>
            <person name="Patyshakuliyeva A."/>
            <person name="Rokas A."/>
            <person name="Ruiz-Duenas F.J."/>
            <person name="Sabat G."/>
            <person name="Salamov A."/>
            <person name="Samejima M."/>
            <person name="Schmutz J."/>
            <person name="Slot J.C."/>
            <person name="St John F."/>
            <person name="Stenlid J."/>
            <person name="Sun H."/>
            <person name="Sun S."/>
            <person name="Syed K."/>
            <person name="Tsang A."/>
            <person name="Wiebenga A."/>
            <person name="Young D."/>
            <person name="Pisabarro A."/>
            <person name="Eastwood D.C."/>
            <person name="Martin F."/>
            <person name="Cullen D."/>
            <person name="Grigoriev I.V."/>
            <person name="Hibbett D.S."/>
        </authorList>
    </citation>
    <scope>NUCLEOTIDE SEQUENCE [LARGE SCALE GENOMIC DNA]</scope>
    <source>
        <strain evidence="4">TFB10046</strain>
    </source>
</reference>
<evidence type="ECO:0000313" key="3">
    <source>
        <dbReference type="EMBL" id="EJD39107.1"/>
    </source>
</evidence>
<dbReference type="NCBIfam" id="NF041278">
    <property type="entry name" value="CmcJ_NvfI_EfuI"/>
    <property type="match status" value="1"/>
</dbReference>
<keyword evidence="4" id="KW-1185">Reference proteome</keyword>
<dbReference type="InterPro" id="IPR044053">
    <property type="entry name" value="AsaB-like"/>
</dbReference>
<dbReference type="GO" id="GO:0016491">
    <property type="term" value="F:oxidoreductase activity"/>
    <property type="evidence" value="ECO:0007669"/>
    <property type="project" value="InterPro"/>
</dbReference>
<evidence type="ECO:0008006" key="5">
    <source>
        <dbReference type="Google" id="ProtNLM"/>
    </source>
</evidence>
<dbReference type="AlphaFoldDB" id="J0LIP7"/>
<evidence type="ECO:0000313" key="4">
    <source>
        <dbReference type="Proteomes" id="UP000006514"/>
    </source>
</evidence>
<comment type="similarity">
    <text evidence="1">Belongs to the asaB hydroxylase/desaturase family.</text>
</comment>
<name>J0LIP7_AURST</name>
<accession>J0LIP7</accession>
<sequence>FTLESAGFEVIGHVSEEKDFTDEVAIKTGYYKETEELLKRITGASSIVIFDHTIRRRRAGEAETPEKRGPGLRVHADQTPNGGKARVYEHVKNEAEHLLKGRVQIINVWRPISTVLSVPLAYGDYRTFHAERDLVESDVIYPDKKGEIYGVRYNEAQKWYYVKNQAPDEVVLLKCYESEIKDGRA</sequence>
<dbReference type="OrthoDB" id="412788at2759"/>
<dbReference type="Proteomes" id="UP000006514">
    <property type="component" value="Unassembled WGS sequence"/>
</dbReference>
<dbReference type="OMA" id="KWHYLAD"/>
<evidence type="ECO:0000256" key="2">
    <source>
        <dbReference type="SAM" id="MobiDB-lite"/>
    </source>
</evidence>
<dbReference type="EMBL" id="JH687817">
    <property type="protein sequence ID" value="EJD39107.1"/>
    <property type="molecule type" value="Genomic_DNA"/>
</dbReference>
<feature type="non-terminal residue" evidence="3">
    <location>
        <position position="1"/>
    </location>
</feature>
<dbReference type="InParanoid" id="J0LIP7"/>
<gene>
    <name evidence="3" type="ORF">AURDEDRAFT_47783</name>
</gene>
<evidence type="ECO:0000256" key="1">
    <source>
        <dbReference type="ARBA" id="ARBA00023604"/>
    </source>
</evidence>
<proteinExistence type="inferred from homology"/>
<feature type="compositionally biased region" description="Basic and acidic residues" evidence="2">
    <location>
        <begin position="59"/>
        <end position="69"/>
    </location>
</feature>